<evidence type="ECO:0000256" key="1">
    <source>
        <dbReference type="SAM" id="MobiDB-lite"/>
    </source>
</evidence>
<reference evidence="2" key="1">
    <citation type="submission" date="2022-10" db="UniProtKB">
        <authorList>
            <consortium name="EnsemblMetazoa"/>
        </authorList>
    </citation>
    <scope>IDENTIFICATION</scope>
    <source>
        <strain evidence="2">SANGQUA</strain>
    </source>
</reference>
<evidence type="ECO:0000313" key="3">
    <source>
        <dbReference type="Proteomes" id="UP000076407"/>
    </source>
</evidence>
<feature type="compositionally biased region" description="Low complexity" evidence="1">
    <location>
        <begin position="22"/>
        <end position="76"/>
    </location>
</feature>
<accession>A0A904A693</accession>
<name>A0A904A693_ANOQN</name>
<evidence type="ECO:0008006" key="4">
    <source>
        <dbReference type="Google" id="ProtNLM"/>
    </source>
</evidence>
<protein>
    <recommendedName>
        <fullName evidence="4">Zasp-like motif domain-containing protein</fullName>
    </recommendedName>
</protein>
<dbReference type="EnsemblMetazoa" id="AQUA017514-RA">
    <property type="protein sequence ID" value="AQUA017514-PA"/>
    <property type="gene ID" value="AQUA017514"/>
</dbReference>
<feature type="compositionally biased region" description="Basic and acidic residues" evidence="1">
    <location>
        <begin position="344"/>
        <end position="366"/>
    </location>
</feature>
<dbReference type="AlphaFoldDB" id="A0A904A693"/>
<feature type="compositionally biased region" description="Low complexity" evidence="1">
    <location>
        <begin position="282"/>
        <end position="295"/>
    </location>
</feature>
<feature type="compositionally biased region" description="Low complexity" evidence="1">
    <location>
        <begin position="204"/>
        <end position="232"/>
    </location>
</feature>
<feature type="compositionally biased region" description="Polar residues" evidence="1">
    <location>
        <begin position="92"/>
        <end position="104"/>
    </location>
</feature>
<keyword evidence="3" id="KW-1185">Reference proteome</keyword>
<feature type="compositionally biased region" description="Low complexity" evidence="1">
    <location>
        <begin position="254"/>
        <end position="267"/>
    </location>
</feature>
<feature type="region of interest" description="Disordered" evidence="1">
    <location>
        <begin position="1"/>
        <end position="380"/>
    </location>
</feature>
<organism evidence="2 3">
    <name type="scientific">Anopheles quadriannulatus</name>
    <name type="common">Mosquito</name>
    <dbReference type="NCBI Taxonomy" id="34691"/>
    <lineage>
        <taxon>Eukaryota</taxon>
        <taxon>Metazoa</taxon>
        <taxon>Ecdysozoa</taxon>
        <taxon>Arthropoda</taxon>
        <taxon>Hexapoda</taxon>
        <taxon>Insecta</taxon>
        <taxon>Pterygota</taxon>
        <taxon>Neoptera</taxon>
        <taxon>Endopterygota</taxon>
        <taxon>Diptera</taxon>
        <taxon>Nematocera</taxon>
        <taxon>Culicoidea</taxon>
        <taxon>Culicidae</taxon>
        <taxon>Anophelinae</taxon>
        <taxon>Anopheles</taxon>
    </lineage>
</organism>
<feature type="compositionally biased region" description="Low complexity" evidence="1">
    <location>
        <begin position="302"/>
        <end position="312"/>
    </location>
</feature>
<dbReference type="Proteomes" id="UP000076407">
    <property type="component" value="Unassembled WGS sequence"/>
</dbReference>
<proteinExistence type="predicted"/>
<sequence length="408" mass="45777">MEGLKRVAWPPPADGPEYEVHPSQQKQQPVGQQIPLQQQQQQQQFQPQQFYHQTNPQQQQQQQQQPAYQQTSFPPQQHHPHQPVERIVPIQRATSIQSPKSPVNQLKYPAYQGAPQPAHQYPGARAPSSTVAFSGGRAVLPNKSPQQQQQQYQQRGGYANQAASPRSPVIPVASPRSPAISNLGGSGSPRGWAHVASPVPTNRPSSQPFSSSPSSPSSPFYQQQQQQQQYQPGYAPSGQTGPAAWYGARKPEAQHQQQPLAPQYQNPLEQQPYQPQPTEAFQPLTAQQQQPLYQPAQPPQPHQQLPPTLITTLRKEPPMSQEPAPVYQTQPVAAIYQGGSNMRGDQKWPPEEYKRQSEVDNEERRKLAQQPAFRPRRQQKDYADFFAKNALNNTYPGYRAPPGTQHHA</sequence>
<evidence type="ECO:0000313" key="2">
    <source>
        <dbReference type="EnsemblMetazoa" id="AQUA017514-PA"/>
    </source>
</evidence>
<feature type="compositionally biased region" description="Polar residues" evidence="1">
    <location>
        <begin position="268"/>
        <end position="279"/>
    </location>
</feature>